<dbReference type="InterPro" id="IPR027417">
    <property type="entry name" value="P-loop_NTPase"/>
</dbReference>
<sequence>MKIIGLTGTNCAGKGEAAEFLKKKGFAYFSLSDLIRDKLQKQDMELTRNNLIRYGNLMRKEGGPDILARLVMRKVKDPAIIDSIRNPKEVEYLQKQKDFILLAIDAPIETRYIRAKKRGRDESASSLQEFKDKEAEEMTSKEKNQQLQNCIKMADHIIINAGSLADFHSKLEKLL</sequence>
<dbReference type="PANTHER" id="PTHR41930">
    <property type="entry name" value="UPF0200 PROTEIN MJ1399"/>
    <property type="match status" value="1"/>
</dbReference>
<dbReference type="AlphaFoldDB" id="X1CSC9"/>
<gene>
    <name evidence="1" type="ORF">S01H4_45024</name>
</gene>
<dbReference type="PANTHER" id="PTHR41930:SF1">
    <property type="entry name" value="DEPHOSPHO-COA KINASE"/>
    <property type="match status" value="1"/>
</dbReference>
<organism evidence="1">
    <name type="scientific">marine sediment metagenome</name>
    <dbReference type="NCBI Taxonomy" id="412755"/>
    <lineage>
        <taxon>unclassified sequences</taxon>
        <taxon>metagenomes</taxon>
        <taxon>ecological metagenomes</taxon>
    </lineage>
</organism>
<dbReference type="SUPFAM" id="SSF52540">
    <property type="entry name" value="P-loop containing nucleoside triphosphate hydrolases"/>
    <property type="match status" value="1"/>
</dbReference>
<evidence type="ECO:0000313" key="1">
    <source>
        <dbReference type="EMBL" id="GAG95872.1"/>
    </source>
</evidence>
<dbReference type="Gene3D" id="3.40.50.300">
    <property type="entry name" value="P-loop containing nucleotide triphosphate hydrolases"/>
    <property type="match status" value="1"/>
</dbReference>
<reference evidence="1" key="1">
    <citation type="journal article" date="2014" name="Front. Microbiol.">
        <title>High frequency of phylogenetically diverse reductive dehalogenase-homologous genes in deep subseafloor sedimentary metagenomes.</title>
        <authorList>
            <person name="Kawai M."/>
            <person name="Futagami T."/>
            <person name="Toyoda A."/>
            <person name="Takaki Y."/>
            <person name="Nishi S."/>
            <person name="Hori S."/>
            <person name="Arai W."/>
            <person name="Tsubouchi T."/>
            <person name="Morono Y."/>
            <person name="Uchiyama I."/>
            <person name="Ito T."/>
            <person name="Fujiyama A."/>
            <person name="Inagaki F."/>
            <person name="Takami H."/>
        </authorList>
    </citation>
    <scope>NUCLEOTIDE SEQUENCE</scope>
    <source>
        <strain evidence="1">Expedition CK06-06</strain>
    </source>
</reference>
<proteinExistence type="predicted"/>
<dbReference type="Pfam" id="PF13238">
    <property type="entry name" value="AAA_18"/>
    <property type="match status" value="1"/>
</dbReference>
<accession>X1CSC9</accession>
<name>X1CSC9_9ZZZZ</name>
<evidence type="ECO:0008006" key="2">
    <source>
        <dbReference type="Google" id="ProtNLM"/>
    </source>
</evidence>
<protein>
    <recommendedName>
        <fullName evidence="2">Dephospho-CoA kinase</fullName>
    </recommendedName>
</protein>
<comment type="caution">
    <text evidence="1">The sequence shown here is derived from an EMBL/GenBank/DDBJ whole genome shotgun (WGS) entry which is preliminary data.</text>
</comment>
<dbReference type="EMBL" id="BART01025030">
    <property type="protein sequence ID" value="GAG95872.1"/>
    <property type="molecule type" value="Genomic_DNA"/>
</dbReference>